<dbReference type="InterPro" id="IPR036249">
    <property type="entry name" value="Thioredoxin-like_sf"/>
</dbReference>
<accession>A0A380BYT1</accession>
<dbReference type="EMBL" id="UGYV01000004">
    <property type="protein sequence ID" value="SUJ09136.1"/>
    <property type="molecule type" value="Genomic_DNA"/>
</dbReference>
<keyword evidence="1" id="KW-0732">Signal</keyword>
<sequence length="147" mass="16172">MKQLTTLIIGIFTLLLSSLGHTATMDTPVAANPNDYALVFFFRSDCPFCHQFAPKLKQLAAQTGTYTYAFSLDNQGISGFEVPIPSTPDIAATFFENPRSVTVPATFLINVNTRKFVRLTVGDVTSSQLQQSYLQSLNDPQVIASMR</sequence>
<name>A0A380BYT1_9GAMM</name>
<dbReference type="AlphaFoldDB" id="A0A380BYT1"/>
<feature type="domain" description="Thioredoxin" evidence="2">
    <location>
        <begin position="17"/>
        <end position="139"/>
    </location>
</feature>
<dbReference type="InterPro" id="IPR014109">
    <property type="entry name" value="Thiol-disulphide_isomerase_rbB"/>
</dbReference>
<proteinExistence type="predicted"/>
<dbReference type="Pfam" id="PF13728">
    <property type="entry name" value="TraF"/>
    <property type="match status" value="1"/>
</dbReference>
<dbReference type="Proteomes" id="UP000255061">
    <property type="component" value="Unassembled WGS sequence"/>
</dbReference>
<evidence type="ECO:0000256" key="1">
    <source>
        <dbReference type="SAM" id="SignalP"/>
    </source>
</evidence>
<feature type="signal peptide" evidence="1">
    <location>
        <begin position="1"/>
        <end position="22"/>
    </location>
</feature>
<organism evidence="3 4">
    <name type="scientific">Shewanella morhuae</name>
    <dbReference type="NCBI Taxonomy" id="365591"/>
    <lineage>
        <taxon>Bacteria</taxon>
        <taxon>Pseudomonadati</taxon>
        <taxon>Pseudomonadota</taxon>
        <taxon>Gammaproteobacteria</taxon>
        <taxon>Alteromonadales</taxon>
        <taxon>Shewanellaceae</taxon>
        <taxon>Shewanella</taxon>
    </lineage>
</organism>
<feature type="chain" id="PRO_5016739504" evidence="1">
    <location>
        <begin position="23"/>
        <end position="147"/>
    </location>
</feature>
<gene>
    <name evidence="3" type="ORF">NCTC10736_03988</name>
</gene>
<dbReference type="NCBIfam" id="TIGR02738">
    <property type="entry name" value="TrbB"/>
    <property type="match status" value="1"/>
</dbReference>
<dbReference type="Gene3D" id="3.40.30.10">
    <property type="entry name" value="Glutaredoxin"/>
    <property type="match status" value="1"/>
</dbReference>
<dbReference type="CDD" id="cd01659">
    <property type="entry name" value="TRX_superfamily"/>
    <property type="match status" value="1"/>
</dbReference>
<evidence type="ECO:0000259" key="2">
    <source>
        <dbReference type="PROSITE" id="PS51352"/>
    </source>
</evidence>
<dbReference type="SUPFAM" id="SSF52833">
    <property type="entry name" value="Thioredoxin-like"/>
    <property type="match status" value="1"/>
</dbReference>
<evidence type="ECO:0000313" key="4">
    <source>
        <dbReference type="Proteomes" id="UP000255061"/>
    </source>
</evidence>
<protein>
    <submittedName>
        <fullName evidence="3">Conjugal transfer protein TrbB</fullName>
    </submittedName>
</protein>
<dbReference type="InterPro" id="IPR013766">
    <property type="entry name" value="Thioredoxin_domain"/>
</dbReference>
<reference evidence="3 4" key="1">
    <citation type="submission" date="2018-06" db="EMBL/GenBank/DDBJ databases">
        <authorList>
            <consortium name="Pathogen Informatics"/>
            <person name="Doyle S."/>
        </authorList>
    </citation>
    <scope>NUCLEOTIDE SEQUENCE [LARGE SCALE GENOMIC DNA]</scope>
    <source>
        <strain evidence="3 4">NCTC10736</strain>
    </source>
</reference>
<dbReference type="PROSITE" id="PS51352">
    <property type="entry name" value="THIOREDOXIN_2"/>
    <property type="match status" value="1"/>
</dbReference>
<dbReference type="InterPro" id="IPR039555">
    <property type="entry name" value="TraF/TrbB"/>
</dbReference>
<dbReference type="RefSeq" id="WP_115407293.1">
    <property type="nucleotide sequence ID" value="NZ_UGYV01000004.1"/>
</dbReference>
<evidence type="ECO:0000313" key="3">
    <source>
        <dbReference type="EMBL" id="SUJ09136.1"/>
    </source>
</evidence>